<sequence>MRKFIERKNFRPHCSNCFFNCNLDVQINNDYYCDAWEYMLDVLPF</sequence>
<reference evidence="1" key="1">
    <citation type="submission" date="2022-02" db="EMBL/GenBank/DDBJ databases">
        <title>Towards deciphering the DNA virus diversity associated with rodent species in the families Cricetidae and Heteromyidae.</title>
        <authorList>
            <person name="Lund M."/>
            <person name="Larsen B.B."/>
            <person name="Gryseels S."/>
            <person name="Kraberger S."/>
            <person name="Rowsey D.M."/>
            <person name="Steger L."/>
            <person name="Yule K.M."/>
            <person name="Upham N.S."/>
            <person name="Worobey M."/>
            <person name="Van Doorslaer K."/>
            <person name="Varsani A."/>
        </authorList>
    </citation>
    <scope>NUCLEOTIDE SEQUENCE</scope>
    <source>
        <strain evidence="1">NeonRodF1_63</strain>
    </source>
</reference>
<proteinExistence type="predicted"/>
<evidence type="ECO:0000313" key="1">
    <source>
        <dbReference type="EMBL" id="UPW41941.1"/>
    </source>
</evidence>
<dbReference type="EMBL" id="OM869699">
    <property type="protein sequence ID" value="UPW41941.1"/>
    <property type="molecule type" value="Genomic_DNA"/>
</dbReference>
<accession>A0A976N2M4</accession>
<organism evidence="1">
    <name type="scientific">Dipodfec virus RodF1_63</name>
    <dbReference type="NCBI Taxonomy" id="2929305"/>
    <lineage>
        <taxon>Viruses</taxon>
        <taxon>Monodnaviria</taxon>
        <taxon>Sangervirae</taxon>
        <taxon>Phixviricota</taxon>
        <taxon>Malgrandaviricetes</taxon>
        <taxon>Petitvirales</taxon>
        <taxon>Microviridae</taxon>
    </lineage>
</organism>
<name>A0A976N2M4_9VIRU</name>
<protein>
    <submittedName>
        <fullName evidence="1">Uncharacterized protein</fullName>
    </submittedName>
</protein>